<accession>M5UEY9</accession>
<dbReference type="EMBL" id="ANOH01000150">
    <property type="protein sequence ID" value="EMI56411.1"/>
    <property type="molecule type" value="Genomic_DNA"/>
</dbReference>
<comment type="caution">
    <text evidence="1">The sequence shown here is derived from an EMBL/GenBank/DDBJ whole genome shotgun (WGS) entry which is preliminary data.</text>
</comment>
<keyword evidence="2" id="KW-1185">Reference proteome</keyword>
<dbReference type="PROSITE" id="PS51257">
    <property type="entry name" value="PROKAR_LIPOPROTEIN"/>
    <property type="match status" value="1"/>
</dbReference>
<dbReference type="Proteomes" id="UP000011885">
    <property type="component" value="Unassembled WGS sequence"/>
</dbReference>
<gene>
    <name evidence="1" type="ORF">RSSM_02150</name>
</gene>
<reference evidence="1 2" key="1">
    <citation type="journal article" date="2013" name="Mar. Genomics">
        <title>Expression of sulfatases in Rhodopirellula baltica and the diversity of sulfatases in the genus Rhodopirellula.</title>
        <authorList>
            <person name="Wegner C.E."/>
            <person name="Richter-Heitmann T."/>
            <person name="Klindworth A."/>
            <person name="Klockow C."/>
            <person name="Richter M."/>
            <person name="Achstetter T."/>
            <person name="Glockner F.O."/>
            <person name="Harder J."/>
        </authorList>
    </citation>
    <scope>NUCLEOTIDE SEQUENCE [LARGE SCALE GENOMIC DNA]</scope>
    <source>
        <strain evidence="1 2">SM41</strain>
    </source>
</reference>
<name>M5UEY9_9BACT</name>
<proteinExistence type="predicted"/>
<protein>
    <submittedName>
        <fullName evidence="1">Secreted protein</fullName>
    </submittedName>
</protein>
<evidence type="ECO:0000313" key="2">
    <source>
        <dbReference type="Proteomes" id="UP000011885"/>
    </source>
</evidence>
<dbReference type="AlphaFoldDB" id="M5UEY9"/>
<sequence length="60" mass="6459">MAKKGTRVFIATTETNQSICACVAIAIAAGCTSNTITQTEVFAAWRKFTSKLGHMPGYLF</sequence>
<dbReference type="PATRIC" id="fig|1263870.3.peg.2291"/>
<evidence type="ECO:0000313" key="1">
    <source>
        <dbReference type="EMBL" id="EMI56411.1"/>
    </source>
</evidence>
<organism evidence="1 2">
    <name type="scientific">Rhodopirellula sallentina SM41</name>
    <dbReference type="NCBI Taxonomy" id="1263870"/>
    <lineage>
        <taxon>Bacteria</taxon>
        <taxon>Pseudomonadati</taxon>
        <taxon>Planctomycetota</taxon>
        <taxon>Planctomycetia</taxon>
        <taxon>Pirellulales</taxon>
        <taxon>Pirellulaceae</taxon>
        <taxon>Rhodopirellula</taxon>
    </lineage>
</organism>